<keyword evidence="1" id="KW-0175">Coiled coil</keyword>
<gene>
    <name evidence="2" type="ORF">LCGC14_2396700</name>
</gene>
<accession>A0A0F9ER18</accession>
<organism evidence="2">
    <name type="scientific">marine sediment metagenome</name>
    <dbReference type="NCBI Taxonomy" id="412755"/>
    <lineage>
        <taxon>unclassified sequences</taxon>
        <taxon>metagenomes</taxon>
        <taxon>ecological metagenomes</taxon>
    </lineage>
</organism>
<dbReference type="EMBL" id="LAZR01035885">
    <property type="protein sequence ID" value="KKL26298.1"/>
    <property type="molecule type" value="Genomic_DNA"/>
</dbReference>
<name>A0A0F9ER18_9ZZZZ</name>
<reference evidence="2" key="1">
    <citation type="journal article" date="2015" name="Nature">
        <title>Complex archaea that bridge the gap between prokaryotes and eukaryotes.</title>
        <authorList>
            <person name="Spang A."/>
            <person name="Saw J.H."/>
            <person name="Jorgensen S.L."/>
            <person name="Zaremba-Niedzwiedzka K."/>
            <person name="Martijn J."/>
            <person name="Lind A.E."/>
            <person name="van Eijk R."/>
            <person name="Schleper C."/>
            <person name="Guy L."/>
            <person name="Ettema T.J."/>
        </authorList>
    </citation>
    <scope>NUCLEOTIDE SEQUENCE</scope>
</reference>
<feature type="coiled-coil region" evidence="1">
    <location>
        <begin position="3"/>
        <end position="37"/>
    </location>
</feature>
<comment type="caution">
    <text evidence="2">The sequence shown here is derived from an EMBL/GenBank/DDBJ whole genome shotgun (WGS) entry which is preliminary data.</text>
</comment>
<dbReference type="AlphaFoldDB" id="A0A0F9ER18"/>
<feature type="non-terminal residue" evidence="2">
    <location>
        <position position="1"/>
    </location>
</feature>
<sequence length="39" mass="4895">RMKEIAKEQRSIHNREMKILEETIEMEKEMYEEIRGEKQ</sequence>
<protein>
    <submittedName>
        <fullName evidence="2">Uncharacterized protein</fullName>
    </submittedName>
</protein>
<evidence type="ECO:0000256" key="1">
    <source>
        <dbReference type="SAM" id="Coils"/>
    </source>
</evidence>
<proteinExistence type="predicted"/>
<evidence type="ECO:0000313" key="2">
    <source>
        <dbReference type="EMBL" id="KKL26298.1"/>
    </source>
</evidence>